<keyword evidence="7" id="KW-0221">Differentiation</keyword>
<name>A0A8T2N161_9TELE</name>
<feature type="disulfide bond" evidence="17">
    <location>
        <begin position="37"/>
        <end position="38"/>
    </location>
</feature>
<dbReference type="SUPFAM" id="SSF49854">
    <property type="entry name" value="Spermadhesin, CUB domain"/>
    <property type="match status" value="5"/>
</dbReference>
<dbReference type="GO" id="GO:0008270">
    <property type="term" value="F:zinc ion binding"/>
    <property type="evidence" value="ECO:0007669"/>
    <property type="project" value="UniProtKB-UniRule"/>
</dbReference>
<evidence type="ECO:0000256" key="12">
    <source>
        <dbReference type="ARBA" id="ARBA00023157"/>
    </source>
</evidence>
<dbReference type="Gene3D" id="2.60.120.290">
    <property type="entry name" value="Spermadhesin, CUB domain"/>
    <property type="match status" value="6"/>
</dbReference>
<feature type="binding site" evidence="15 17">
    <location>
        <position position="69"/>
    </location>
    <ligand>
        <name>Zn(2+)</name>
        <dbReference type="ChEBI" id="CHEBI:29105"/>
        <note>catalytic</note>
    </ligand>
</feature>
<evidence type="ECO:0000256" key="1">
    <source>
        <dbReference type="ARBA" id="ARBA00022473"/>
    </source>
</evidence>
<keyword evidence="13" id="KW-0325">Glycoprotein</keyword>
<feature type="domain" description="CUB" evidence="20">
    <location>
        <begin position="600"/>
        <end position="665"/>
    </location>
</feature>
<dbReference type="OrthoDB" id="431034at2759"/>
<dbReference type="PIRSF" id="PIRSF001199">
    <property type="entry name" value="BMP_1/tolloid-like"/>
    <property type="match status" value="1"/>
</dbReference>
<dbReference type="PANTHER" id="PTHR24251">
    <property type="entry name" value="OVOCHYMASE-RELATED"/>
    <property type="match status" value="1"/>
</dbReference>
<comment type="caution">
    <text evidence="22">The sequence shown here is derived from an EMBL/GenBank/DDBJ whole genome shotgun (WGS) entry which is preliminary data.</text>
</comment>
<evidence type="ECO:0000256" key="15">
    <source>
        <dbReference type="PIRSR" id="PIRSR001199-2"/>
    </source>
</evidence>
<dbReference type="InterPro" id="IPR035914">
    <property type="entry name" value="Sperma_CUB_dom_sf"/>
</dbReference>
<evidence type="ECO:0000256" key="17">
    <source>
        <dbReference type="PROSITE-ProRule" id="PRU01211"/>
    </source>
</evidence>
<keyword evidence="6" id="KW-0677">Repeat</keyword>
<dbReference type="InterPro" id="IPR015446">
    <property type="entry name" value="BMP_1/tolloid-like"/>
</dbReference>
<keyword evidence="11 17" id="KW-0482">Metalloprotease</keyword>
<dbReference type="GO" id="GO:0005509">
    <property type="term" value="F:calcium ion binding"/>
    <property type="evidence" value="ECO:0007669"/>
    <property type="project" value="InterPro"/>
</dbReference>
<dbReference type="CDD" id="cd00041">
    <property type="entry name" value="CUB"/>
    <property type="match status" value="5"/>
</dbReference>
<dbReference type="FunFam" id="3.40.390.10:FF:000004">
    <property type="entry name" value="Metalloendopeptidase"/>
    <property type="match status" value="1"/>
</dbReference>
<evidence type="ECO:0000313" key="22">
    <source>
        <dbReference type="EMBL" id="KAG9331628.1"/>
    </source>
</evidence>
<dbReference type="InterPro" id="IPR001506">
    <property type="entry name" value="Peptidase_M12A"/>
</dbReference>
<evidence type="ECO:0000256" key="2">
    <source>
        <dbReference type="ARBA" id="ARBA00022536"/>
    </source>
</evidence>
<dbReference type="FunFam" id="2.60.120.290:FF:000009">
    <property type="entry name" value="Metalloendopeptidase"/>
    <property type="match status" value="1"/>
</dbReference>
<keyword evidence="10" id="KW-0106">Calcium</keyword>
<protein>
    <recommendedName>
        <fullName evidence="18">Metalloendopeptidase</fullName>
        <ecNumber evidence="18">3.4.24.-</ecNumber>
    </recommendedName>
</protein>
<feature type="compositionally biased region" description="Basic and acidic residues" evidence="19">
    <location>
        <begin position="202"/>
        <end position="211"/>
    </location>
</feature>
<dbReference type="InterPro" id="IPR000859">
    <property type="entry name" value="CUB_dom"/>
</dbReference>
<dbReference type="FunFam" id="2.60.120.290:FF:000007">
    <property type="entry name" value="Metalloendopeptidase"/>
    <property type="match status" value="1"/>
</dbReference>
<feature type="region of interest" description="Disordered" evidence="19">
    <location>
        <begin position="190"/>
        <end position="236"/>
    </location>
</feature>
<feature type="domain" description="CUB" evidence="20">
    <location>
        <begin position="867"/>
        <end position="979"/>
    </location>
</feature>
<dbReference type="GO" id="GO:0006508">
    <property type="term" value="P:proteolysis"/>
    <property type="evidence" value="ECO:0007669"/>
    <property type="project" value="UniProtKB-KW"/>
</dbReference>
<dbReference type="EMBL" id="JAFBMS010000314">
    <property type="protein sequence ID" value="KAG9331628.1"/>
    <property type="molecule type" value="Genomic_DNA"/>
</dbReference>
<dbReference type="Gene3D" id="3.40.390.10">
    <property type="entry name" value="Collagenase (Catalytic Domain)"/>
    <property type="match status" value="1"/>
</dbReference>
<evidence type="ECO:0000259" key="20">
    <source>
        <dbReference type="PROSITE" id="PS01180"/>
    </source>
</evidence>
<evidence type="ECO:0000256" key="6">
    <source>
        <dbReference type="ARBA" id="ARBA00022737"/>
    </source>
</evidence>
<feature type="binding site" evidence="15 17">
    <location>
        <position position="75"/>
    </location>
    <ligand>
        <name>Zn(2+)</name>
        <dbReference type="ChEBI" id="CHEBI:29105"/>
        <note>catalytic</note>
    </ligand>
</feature>
<comment type="cofactor">
    <cofactor evidence="17 18">
        <name>Zn(2+)</name>
        <dbReference type="ChEBI" id="CHEBI:29105"/>
    </cofactor>
    <text evidence="17 18">Binds 1 zinc ion per subunit.</text>
</comment>
<dbReference type="SMART" id="SM00179">
    <property type="entry name" value="EGF_CA"/>
    <property type="match status" value="1"/>
</dbReference>
<feature type="domain" description="CUB" evidence="20">
    <location>
        <begin position="980"/>
        <end position="1096"/>
    </location>
</feature>
<keyword evidence="12 17" id="KW-1015">Disulfide bond</keyword>
<keyword evidence="5" id="KW-0732">Signal</keyword>
<keyword evidence="2" id="KW-0245">EGF-like domain</keyword>
<evidence type="ECO:0000256" key="19">
    <source>
        <dbReference type="SAM" id="MobiDB-lite"/>
    </source>
</evidence>
<dbReference type="PROSITE" id="PS51864">
    <property type="entry name" value="ASTACIN"/>
    <property type="match status" value="1"/>
</dbReference>
<dbReference type="Pfam" id="PF00431">
    <property type="entry name" value="CUB"/>
    <property type="match status" value="6"/>
</dbReference>
<dbReference type="PANTHER" id="PTHR24251:SF45">
    <property type="entry name" value="METALLOENDOPEPTIDASE"/>
    <property type="match status" value="1"/>
</dbReference>
<dbReference type="Gene3D" id="2.10.25.10">
    <property type="entry name" value="Laminin"/>
    <property type="match status" value="1"/>
</dbReference>
<evidence type="ECO:0000256" key="3">
    <source>
        <dbReference type="ARBA" id="ARBA00022670"/>
    </source>
</evidence>
<keyword evidence="3 17" id="KW-0645">Protease</keyword>
<dbReference type="EC" id="3.4.24.-" evidence="18"/>
<feature type="binding site" evidence="15 17">
    <location>
        <position position="65"/>
    </location>
    <ligand>
        <name>Zn(2+)</name>
        <dbReference type="ChEBI" id="CHEBI:29105"/>
        <note>catalytic</note>
    </ligand>
</feature>
<dbReference type="InterPro" id="IPR001881">
    <property type="entry name" value="EGF-like_Ca-bd_dom"/>
</dbReference>
<evidence type="ECO:0000256" key="7">
    <source>
        <dbReference type="ARBA" id="ARBA00022782"/>
    </source>
</evidence>
<evidence type="ECO:0000256" key="4">
    <source>
        <dbReference type="ARBA" id="ARBA00022723"/>
    </source>
</evidence>
<evidence type="ECO:0000313" key="23">
    <source>
        <dbReference type="Proteomes" id="UP000824540"/>
    </source>
</evidence>
<reference evidence="22" key="1">
    <citation type="thesis" date="2021" institute="BYU ScholarsArchive" country="Provo, UT, USA">
        <title>Applications of and Algorithms for Genome Assembly and Genomic Analyses with an Emphasis on Marine Teleosts.</title>
        <authorList>
            <person name="Pickett B.D."/>
        </authorList>
    </citation>
    <scope>NUCLEOTIDE SEQUENCE</scope>
    <source>
        <strain evidence="22">HI-2016</strain>
    </source>
</reference>
<dbReference type="Pfam" id="PF01400">
    <property type="entry name" value="Astacin"/>
    <property type="match status" value="1"/>
</dbReference>
<keyword evidence="4 15" id="KW-0479">Metal-binding</keyword>
<proteinExistence type="predicted"/>
<evidence type="ECO:0000256" key="5">
    <source>
        <dbReference type="ARBA" id="ARBA00022729"/>
    </source>
</evidence>
<dbReference type="FunFam" id="2.60.120.290:FF:000014">
    <property type="entry name" value="Metalloendopeptidase"/>
    <property type="match status" value="1"/>
</dbReference>
<keyword evidence="1" id="KW-0217">Developmental protein</keyword>
<dbReference type="AlphaFoldDB" id="A0A8T2N161"/>
<dbReference type="SUPFAM" id="SSF55486">
    <property type="entry name" value="Metalloproteases ('zincins'), catalytic domain"/>
    <property type="match status" value="1"/>
</dbReference>
<dbReference type="InterPro" id="IPR024079">
    <property type="entry name" value="MetalloPept_cat_dom_sf"/>
</dbReference>
<feature type="domain" description="Peptidase M12A" evidence="21">
    <location>
        <begin position="1"/>
        <end position="172"/>
    </location>
</feature>
<dbReference type="SMART" id="SM00235">
    <property type="entry name" value="ZnMc"/>
    <property type="match status" value="1"/>
</dbReference>
<keyword evidence="23" id="KW-1185">Reference proteome</keyword>
<gene>
    <name evidence="22" type="ORF">JZ751_018628</name>
</gene>
<keyword evidence="8 17" id="KW-0378">Hydrolase</keyword>
<accession>A0A8T2N161</accession>
<feature type="domain" description="CUB" evidence="20">
    <location>
        <begin position="679"/>
        <end position="791"/>
    </location>
</feature>
<comment type="caution">
    <text evidence="16">Lacks conserved residue(s) required for the propagation of feature annotation.</text>
</comment>
<evidence type="ECO:0000256" key="18">
    <source>
        <dbReference type="RuleBase" id="RU361183"/>
    </source>
</evidence>
<sequence>MGNVVKQARLEKQTCVTFIEKTDEESYIVFTYRPCGCCSYVGRRGNGPQAISIGKNCDKFGIVVHELGHVIGFWHEHTRPDRDDHVTIIRDNIQPGQEYNFLKMEPGEVNSLGEPYDFDSIMHYARNTFSRGMFLDTILPSRDENGVRPAIGQRTRLSKGDIAQARKLYRCPVDAMRIAILAAVQTLSAEQRTSPRAFGGPERARQRDRASPPRRPSQVRSGGRSGSSTSDFTSPVMAIRLTSSRWPRDRPHAARGLATGETAENYSTTFAGYGEGAEESGTADFLHSGQLLLTRSVQTKPRTAVWQVPGDLEQPLSSSDACGETLQESTGNFSSPGYPNGYPSYTHCVWRVSVTPGEKIVLNFTTMDLYKSSLCWYDYIEVRDGYWRKAPLLGRFCGDKVPDVLTSTESRMWVEFCSSTICGGEINKDAGQIQSPNYPDDYRPSKECVWKITVSEDYNVGLSFQAFECIAPPLWAYLLCTIYMMHNRSERKLGFPAVRTWAGLIGGVRQRQLLALHSSWDMRFQKTRKRSAKDGSIPMTFGPVEGWLVSHGFRQACSNTPEQAQDQACSNAPERAQDQACSNAPEQAQDQACSNTQEGIERHDSCAYDYLEVRDGNTESSPLIGRFCGYDKPEDIRSTSNNLWMKFVSDGTVNKAGFAANFFKEEDECAKPDNGGSACGGLLSKLNGTITTPGWPKEYPPNKNCVWQVVAPTQYRISMQFEFFELEGNEVCKYDYVEVRSGLSSDSKLHGKYCGTEVPEVITSQYNNMRIEFKSDNTVSKKGFKAHFFSDKDARCKERIFVFESCKAASRAPTPAGAVRIIDRLPASEPIRVYPALDKQDKDECSKDNGGCQHECINTIGSYVSECEHKIHSSSGTISSPNWPDKYPSRKECTWDITATPGHRVKISFNEFEIEQHQECAYDHLEAFDGDSDKSAILGRLCGSKVPDPLVSTGNKMYLRFISDASVQRKGFQATHSTECGGRLKAETKQKNLYSHSQFGDNNYPGHTDCEWLITAEKGYGIELTFTTFEVEEEADCGYDYIELFNGYDSSAQRMGRFCGSGPREEIYSAGDTLLLHFHSDDTISKKGFHIRYTSTKFQEALHNTK</sequence>
<keyword evidence="9 15" id="KW-0862">Zinc</keyword>
<dbReference type="FunFam" id="2.60.120.290:FF:000011">
    <property type="entry name" value="Metalloendopeptidase"/>
    <property type="match status" value="1"/>
</dbReference>
<dbReference type="GO" id="GO:0004222">
    <property type="term" value="F:metalloendopeptidase activity"/>
    <property type="evidence" value="ECO:0007669"/>
    <property type="project" value="UniProtKB-UniRule"/>
</dbReference>
<feature type="compositionally biased region" description="Low complexity" evidence="19">
    <location>
        <begin position="216"/>
        <end position="230"/>
    </location>
</feature>
<evidence type="ECO:0000259" key="21">
    <source>
        <dbReference type="PROSITE" id="PS51864"/>
    </source>
</evidence>
<evidence type="ECO:0000256" key="14">
    <source>
        <dbReference type="PIRSR" id="PIRSR001199-1"/>
    </source>
</evidence>
<feature type="disulfide bond" evidence="17">
    <location>
        <begin position="35"/>
        <end position="57"/>
    </location>
</feature>
<dbReference type="PROSITE" id="PS01180">
    <property type="entry name" value="CUB"/>
    <property type="match status" value="5"/>
</dbReference>
<feature type="active site" evidence="14 17">
    <location>
        <position position="66"/>
    </location>
</feature>
<dbReference type="PRINTS" id="PR00480">
    <property type="entry name" value="ASTACIN"/>
</dbReference>
<feature type="domain" description="CUB" evidence="20">
    <location>
        <begin position="322"/>
        <end position="445"/>
    </location>
</feature>
<evidence type="ECO:0000256" key="10">
    <source>
        <dbReference type="ARBA" id="ARBA00022837"/>
    </source>
</evidence>
<evidence type="ECO:0000256" key="13">
    <source>
        <dbReference type="ARBA" id="ARBA00023180"/>
    </source>
</evidence>
<evidence type="ECO:0000256" key="16">
    <source>
        <dbReference type="PROSITE-ProRule" id="PRU00059"/>
    </source>
</evidence>
<dbReference type="SUPFAM" id="SSF57196">
    <property type="entry name" value="EGF/Laminin"/>
    <property type="match status" value="1"/>
</dbReference>
<dbReference type="SMART" id="SM00042">
    <property type="entry name" value="CUB"/>
    <property type="match status" value="5"/>
</dbReference>
<dbReference type="Proteomes" id="UP000824540">
    <property type="component" value="Unassembled WGS sequence"/>
</dbReference>
<evidence type="ECO:0000256" key="11">
    <source>
        <dbReference type="ARBA" id="ARBA00023049"/>
    </source>
</evidence>
<evidence type="ECO:0000256" key="9">
    <source>
        <dbReference type="ARBA" id="ARBA00022833"/>
    </source>
</evidence>
<evidence type="ECO:0000256" key="8">
    <source>
        <dbReference type="ARBA" id="ARBA00022801"/>
    </source>
</evidence>
<organism evidence="22 23">
    <name type="scientific">Albula glossodonta</name>
    <name type="common">roundjaw bonefish</name>
    <dbReference type="NCBI Taxonomy" id="121402"/>
    <lineage>
        <taxon>Eukaryota</taxon>
        <taxon>Metazoa</taxon>
        <taxon>Chordata</taxon>
        <taxon>Craniata</taxon>
        <taxon>Vertebrata</taxon>
        <taxon>Euteleostomi</taxon>
        <taxon>Actinopterygii</taxon>
        <taxon>Neopterygii</taxon>
        <taxon>Teleostei</taxon>
        <taxon>Albuliformes</taxon>
        <taxon>Albulidae</taxon>
        <taxon>Albula</taxon>
    </lineage>
</organism>
<dbReference type="InterPro" id="IPR006026">
    <property type="entry name" value="Peptidase_Metallo"/>
</dbReference>